<proteinExistence type="predicted"/>
<feature type="compositionally biased region" description="Basic and acidic residues" evidence="1">
    <location>
        <begin position="35"/>
        <end position="53"/>
    </location>
</feature>
<feature type="region of interest" description="Disordered" evidence="1">
    <location>
        <begin position="68"/>
        <end position="99"/>
    </location>
</feature>
<dbReference type="RefSeq" id="WP_270690738.1">
    <property type="nucleotide sequence ID" value="NZ_JAQFWQ010000172.1"/>
</dbReference>
<feature type="region of interest" description="Disordered" evidence="1">
    <location>
        <begin position="29"/>
        <end position="53"/>
    </location>
</feature>
<evidence type="ECO:0000256" key="1">
    <source>
        <dbReference type="SAM" id="MobiDB-lite"/>
    </source>
</evidence>
<sequence length="206" mass="22402">MRMRPSSPEIALDAPWSLNWLWFAEPGRGGADFTPEPRDRDAPPRPGEDLHEEWRAWRKDLWREAARGGARIRHRPPGSGGAPESGAPTGCDPPHFSSLGGGQRLAAHLRAAWPPFRTWWDGGAKRALAELLMAPEVRGTAAEARRALPGGHRLTVHAVALAEAQTLAERRTEDELHAAVSAGLLRDADGFRTWLVRTAESVGGAA</sequence>
<dbReference type="EMBL" id="JAQFWQ010000172">
    <property type="protein sequence ID" value="MDA2815124.1"/>
    <property type="molecule type" value="Genomic_DNA"/>
</dbReference>
<accession>A0ABT4UDR4</accession>
<name>A0ABT4UDR4_9ACTN</name>
<dbReference type="Proteomes" id="UP001527866">
    <property type="component" value="Unassembled WGS sequence"/>
</dbReference>
<evidence type="ECO:0000313" key="2">
    <source>
        <dbReference type="EMBL" id="MDA2815124.1"/>
    </source>
</evidence>
<comment type="caution">
    <text evidence="2">The sequence shown here is derived from an EMBL/GenBank/DDBJ whole genome shotgun (WGS) entry which is preliminary data.</text>
</comment>
<evidence type="ECO:0000313" key="3">
    <source>
        <dbReference type="Proteomes" id="UP001527866"/>
    </source>
</evidence>
<protein>
    <submittedName>
        <fullName evidence="2">Uncharacterized protein</fullName>
    </submittedName>
</protein>
<reference evidence="2 3" key="1">
    <citation type="submission" date="2023-01" db="EMBL/GenBank/DDBJ databases">
        <title>Draft genome sequence of Nocardiopsis sp. RSe5-2 isolated from halophytes.</title>
        <authorList>
            <person name="Duangmal K."/>
            <person name="Chantavorakit T."/>
        </authorList>
    </citation>
    <scope>NUCLEOTIDE SEQUENCE [LARGE SCALE GENOMIC DNA]</scope>
    <source>
        <strain evidence="2 3">RSe5-2</strain>
    </source>
</reference>
<organism evidence="2 3">
    <name type="scientific">Nocardiopsis endophytica</name>
    <dbReference type="NCBI Taxonomy" id="3018445"/>
    <lineage>
        <taxon>Bacteria</taxon>
        <taxon>Bacillati</taxon>
        <taxon>Actinomycetota</taxon>
        <taxon>Actinomycetes</taxon>
        <taxon>Streptosporangiales</taxon>
        <taxon>Nocardiopsidaceae</taxon>
        <taxon>Nocardiopsis</taxon>
    </lineage>
</organism>
<gene>
    <name evidence="2" type="ORF">O4J56_31070</name>
</gene>
<keyword evidence="3" id="KW-1185">Reference proteome</keyword>